<accession>A0A6A6HQK2</accession>
<protein>
    <submittedName>
        <fullName evidence="1">Uncharacterized protein</fullName>
    </submittedName>
</protein>
<reference evidence="1" key="1">
    <citation type="journal article" date="2020" name="Stud. Mycol.">
        <title>101 Dothideomycetes genomes: a test case for predicting lifestyles and emergence of pathogens.</title>
        <authorList>
            <person name="Haridas S."/>
            <person name="Albert R."/>
            <person name="Binder M."/>
            <person name="Bloem J."/>
            <person name="Labutti K."/>
            <person name="Salamov A."/>
            <person name="Andreopoulos B."/>
            <person name="Baker S."/>
            <person name="Barry K."/>
            <person name="Bills G."/>
            <person name="Bluhm B."/>
            <person name="Cannon C."/>
            <person name="Castanera R."/>
            <person name="Culley D."/>
            <person name="Daum C."/>
            <person name="Ezra D."/>
            <person name="Gonzalez J."/>
            <person name="Henrissat B."/>
            <person name="Kuo A."/>
            <person name="Liang C."/>
            <person name="Lipzen A."/>
            <person name="Lutzoni F."/>
            <person name="Magnuson J."/>
            <person name="Mondo S."/>
            <person name="Nolan M."/>
            <person name="Ohm R."/>
            <person name="Pangilinan J."/>
            <person name="Park H.-J."/>
            <person name="Ramirez L."/>
            <person name="Alfaro M."/>
            <person name="Sun H."/>
            <person name="Tritt A."/>
            <person name="Yoshinaga Y."/>
            <person name="Zwiers L.-H."/>
            <person name="Turgeon B."/>
            <person name="Goodwin S."/>
            <person name="Spatafora J."/>
            <person name="Crous P."/>
            <person name="Grigoriev I."/>
        </authorList>
    </citation>
    <scope>NUCLEOTIDE SEQUENCE</scope>
    <source>
        <strain evidence="1">CBS 122368</strain>
    </source>
</reference>
<keyword evidence="2" id="KW-1185">Reference proteome</keyword>
<evidence type="ECO:0000313" key="2">
    <source>
        <dbReference type="Proteomes" id="UP000800094"/>
    </source>
</evidence>
<gene>
    <name evidence="1" type="ORF">BU26DRAFT_236972</name>
</gene>
<sequence length="251" mass="28595">MPFANLPTELRHLIIEKVVATPFEPPATPTDIPADDWFYPLEERIRRNAYAFVREIGDYDPAIAFNTSSPWKHQYLPLLLVSKSFKRDAESVLGLIGSRLPPTLDVILTADGDLKVTWLLVPPEVGPLTQRLHLIIRKTLNPEEFNSRTAYLEILLDRLLHRIITMGLSPYRKGFRTLSTQVRNLQITAVAPGEWFAMRLLQHWATGQFNELSRSIDTIDISLDDRKTYHLSNAAVKGWKHVASTTMNVIS</sequence>
<proteinExistence type="predicted"/>
<dbReference type="RefSeq" id="XP_033675400.1">
    <property type="nucleotide sequence ID" value="XM_033820952.1"/>
</dbReference>
<dbReference type="Proteomes" id="UP000800094">
    <property type="component" value="Unassembled WGS sequence"/>
</dbReference>
<evidence type="ECO:0000313" key="1">
    <source>
        <dbReference type="EMBL" id="KAF2240396.1"/>
    </source>
</evidence>
<name>A0A6A6HQK2_9PLEO</name>
<dbReference type="GeneID" id="54574282"/>
<dbReference type="EMBL" id="ML987218">
    <property type="protein sequence ID" value="KAF2240396.1"/>
    <property type="molecule type" value="Genomic_DNA"/>
</dbReference>
<dbReference type="OrthoDB" id="3738736at2759"/>
<dbReference type="AlphaFoldDB" id="A0A6A6HQK2"/>
<organism evidence="1 2">
    <name type="scientific">Trematosphaeria pertusa</name>
    <dbReference type="NCBI Taxonomy" id="390896"/>
    <lineage>
        <taxon>Eukaryota</taxon>
        <taxon>Fungi</taxon>
        <taxon>Dikarya</taxon>
        <taxon>Ascomycota</taxon>
        <taxon>Pezizomycotina</taxon>
        <taxon>Dothideomycetes</taxon>
        <taxon>Pleosporomycetidae</taxon>
        <taxon>Pleosporales</taxon>
        <taxon>Massarineae</taxon>
        <taxon>Trematosphaeriaceae</taxon>
        <taxon>Trematosphaeria</taxon>
    </lineage>
</organism>